<reference evidence="2" key="1">
    <citation type="journal article" date="2019" name="Int. J. Syst. Evol. Microbiol.">
        <title>The Global Catalogue of Microorganisms (GCM) 10K type strain sequencing project: providing services to taxonomists for standard genome sequencing and annotation.</title>
        <authorList>
            <consortium name="The Broad Institute Genomics Platform"/>
            <consortium name="The Broad Institute Genome Sequencing Center for Infectious Disease"/>
            <person name="Wu L."/>
            <person name="Ma J."/>
        </authorList>
    </citation>
    <scope>NUCLEOTIDE SEQUENCE [LARGE SCALE GENOMIC DNA]</scope>
    <source>
        <strain evidence="2">KACC 14058</strain>
    </source>
</reference>
<keyword evidence="2" id="KW-1185">Reference proteome</keyword>
<evidence type="ECO:0008006" key="3">
    <source>
        <dbReference type="Google" id="ProtNLM"/>
    </source>
</evidence>
<dbReference type="EMBL" id="JBHSDV010000001">
    <property type="protein sequence ID" value="MFC4387490.1"/>
    <property type="molecule type" value="Genomic_DNA"/>
</dbReference>
<gene>
    <name evidence="1" type="ORF">ACFOZ1_06645</name>
</gene>
<accession>A0ABV8VWT6</accession>
<dbReference type="Proteomes" id="UP001595880">
    <property type="component" value="Unassembled WGS sequence"/>
</dbReference>
<sequence length="63" mass="7178">MREYAVYKGEELLAIGTSKECAKQLNVLPSYIRWLNTPTAKRRLATRKNPHKCVVGFVLKDGD</sequence>
<comment type="caution">
    <text evidence="1">The sequence shown here is derived from an EMBL/GenBank/DDBJ whole genome shotgun (WGS) entry which is preliminary data.</text>
</comment>
<proteinExistence type="predicted"/>
<evidence type="ECO:0000313" key="2">
    <source>
        <dbReference type="Proteomes" id="UP001595880"/>
    </source>
</evidence>
<organism evidence="1 2">
    <name type="scientific">Gracilibacillus marinus</name>
    <dbReference type="NCBI Taxonomy" id="630535"/>
    <lineage>
        <taxon>Bacteria</taxon>
        <taxon>Bacillati</taxon>
        <taxon>Bacillota</taxon>
        <taxon>Bacilli</taxon>
        <taxon>Bacillales</taxon>
        <taxon>Bacillaceae</taxon>
        <taxon>Gracilibacillus</taxon>
    </lineage>
</organism>
<protein>
    <recommendedName>
        <fullName evidence="3">DNA-binding protein</fullName>
    </recommendedName>
</protein>
<evidence type="ECO:0000313" key="1">
    <source>
        <dbReference type="EMBL" id="MFC4387490.1"/>
    </source>
</evidence>
<dbReference type="RefSeq" id="WP_390197406.1">
    <property type="nucleotide sequence ID" value="NZ_JBHSDV010000001.1"/>
</dbReference>
<name>A0ABV8VWT6_9BACI</name>